<sequence>MARLERGVLTLSLAGLLGLAGWASWLDGKAWLAQHLIAHAWQTTLDQGAPQRPWPWADTWPLARLTTPAGETLYVLESTSGEALAFGPGRLAGGIGSDQALTLAGHRDTHFAFLQTLNPGQPFAVQLADGSQQHFQISRQQVINSQQHPLHIPRDDQQLILITCYPFGALTPGGPLRYVVTATSAPTSNAANNHAEQ</sequence>
<dbReference type="Pfam" id="PF04203">
    <property type="entry name" value="Sortase"/>
    <property type="match status" value="1"/>
</dbReference>
<dbReference type="CDD" id="cd05828">
    <property type="entry name" value="Sortase_D_1"/>
    <property type="match status" value="1"/>
</dbReference>
<dbReference type="InterPro" id="IPR023365">
    <property type="entry name" value="Sortase_dom-sf"/>
</dbReference>
<dbReference type="GO" id="GO:0016787">
    <property type="term" value="F:hydrolase activity"/>
    <property type="evidence" value="ECO:0007669"/>
    <property type="project" value="UniProtKB-KW"/>
</dbReference>
<proteinExistence type="predicted"/>
<keyword evidence="1" id="KW-0378">Hydrolase</keyword>
<dbReference type="SUPFAM" id="SSF63817">
    <property type="entry name" value="Sortase"/>
    <property type="match status" value="1"/>
</dbReference>
<evidence type="ECO:0000256" key="1">
    <source>
        <dbReference type="ARBA" id="ARBA00022801"/>
    </source>
</evidence>
<protein>
    <submittedName>
        <fullName evidence="2">Short chain dehydrogenase</fullName>
    </submittedName>
</protein>
<name>G1C7K1_9GAMM</name>
<accession>G1C7K1</accession>
<organism evidence="2">
    <name type="scientific">Alcanivorax hongdengensis</name>
    <dbReference type="NCBI Taxonomy" id="519051"/>
    <lineage>
        <taxon>Bacteria</taxon>
        <taxon>Pseudomonadati</taxon>
        <taxon>Pseudomonadota</taxon>
        <taxon>Gammaproteobacteria</taxon>
        <taxon>Oceanospirillales</taxon>
        <taxon>Alcanivoracaceae</taxon>
        <taxon>Alcanivorax</taxon>
    </lineage>
</organism>
<dbReference type="Gene3D" id="2.40.260.10">
    <property type="entry name" value="Sortase"/>
    <property type="match status" value="1"/>
</dbReference>
<dbReference type="NCBIfam" id="TIGR03784">
    <property type="entry name" value="marine_sortase"/>
    <property type="match status" value="1"/>
</dbReference>
<dbReference type="InterPro" id="IPR005754">
    <property type="entry name" value="Sortase"/>
</dbReference>
<evidence type="ECO:0000313" key="2">
    <source>
        <dbReference type="EMBL" id="AEK10627.1"/>
    </source>
</evidence>
<dbReference type="AlphaFoldDB" id="G1C7K1"/>
<reference evidence="2" key="1">
    <citation type="submission" date="2011-03" db="EMBL/GenBank/DDBJ databases">
        <title>Genes Involved in Alkane Degradation in Alcanivorax hongdengensis Strain A-11-3.</title>
        <authorList>
            <person name="Wang W."/>
        </authorList>
    </citation>
    <scope>NUCLEOTIDE SEQUENCE</scope>
    <source>
        <strain evidence="2">A-11-3</strain>
    </source>
</reference>
<dbReference type="EMBL" id="JF747237">
    <property type="protein sequence ID" value="AEK10627.1"/>
    <property type="molecule type" value="Genomic_DNA"/>
</dbReference>
<dbReference type="InterPro" id="IPR041999">
    <property type="entry name" value="Sortase_D_1"/>
</dbReference>
<dbReference type="InterPro" id="IPR022445">
    <property type="entry name" value="Sortase_proteobact_type"/>
</dbReference>